<dbReference type="Proteomes" id="UP000681967">
    <property type="component" value="Unassembled WGS sequence"/>
</dbReference>
<dbReference type="EMBL" id="CAJOBH010264796">
    <property type="protein sequence ID" value="CAF5159927.1"/>
    <property type="molecule type" value="Genomic_DNA"/>
</dbReference>
<dbReference type="InterPro" id="IPR036188">
    <property type="entry name" value="FAD/NAD-bd_sf"/>
</dbReference>
<reference evidence="2" key="1">
    <citation type="submission" date="2021-02" db="EMBL/GenBank/DDBJ databases">
        <authorList>
            <person name="Nowell W R."/>
        </authorList>
    </citation>
    <scope>NUCLEOTIDE SEQUENCE</scope>
</reference>
<dbReference type="Gene3D" id="3.50.50.60">
    <property type="entry name" value="FAD/NAD(P)-binding domain"/>
    <property type="match status" value="1"/>
</dbReference>
<dbReference type="PANTHER" id="PTHR43876:SF7">
    <property type="entry name" value="UBIQUINONE BIOSYNTHESIS MONOOXYGENASE COQ6, MITOCHONDRIAL"/>
    <property type="match status" value="1"/>
</dbReference>
<organism evidence="2 3">
    <name type="scientific">Rotaria magnacalcarata</name>
    <dbReference type="NCBI Taxonomy" id="392030"/>
    <lineage>
        <taxon>Eukaryota</taxon>
        <taxon>Metazoa</taxon>
        <taxon>Spiralia</taxon>
        <taxon>Gnathifera</taxon>
        <taxon>Rotifera</taxon>
        <taxon>Eurotatoria</taxon>
        <taxon>Bdelloidea</taxon>
        <taxon>Philodinida</taxon>
        <taxon>Philodinidae</taxon>
        <taxon>Rotaria</taxon>
    </lineage>
</organism>
<evidence type="ECO:0000259" key="1">
    <source>
        <dbReference type="Pfam" id="PF01494"/>
    </source>
</evidence>
<dbReference type="GO" id="GO:0005739">
    <property type="term" value="C:mitochondrion"/>
    <property type="evidence" value="ECO:0007669"/>
    <property type="project" value="TreeGrafter"/>
</dbReference>
<feature type="non-terminal residue" evidence="2">
    <location>
        <position position="1"/>
    </location>
</feature>
<dbReference type="Pfam" id="PF01494">
    <property type="entry name" value="FAD_binding_3"/>
    <property type="match status" value="1"/>
</dbReference>
<comment type="caution">
    <text evidence="2">The sequence shown here is derived from an EMBL/GenBank/DDBJ whole genome shotgun (WGS) entry which is preliminary data.</text>
</comment>
<evidence type="ECO:0000313" key="3">
    <source>
        <dbReference type="Proteomes" id="UP000681967"/>
    </source>
</evidence>
<evidence type="ECO:0000313" key="2">
    <source>
        <dbReference type="EMBL" id="CAF5159927.1"/>
    </source>
</evidence>
<feature type="non-terminal residue" evidence="2">
    <location>
        <position position="102"/>
    </location>
</feature>
<protein>
    <recommendedName>
        <fullName evidence="1">FAD-binding domain-containing protein</fullName>
    </recommendedName>
</protein>
<dbReference type="InterPro" id="IPR051205">
    <property type="entry name" value="UbiH/COQ6_monooxygenase"/>
</dbReference>
<accession>A0A8S3GE21</accession>
<dbReference type="GO" id="GO:0071949">
    <property type="term" value="F:FAD binding"/>
    <property type="evidence" value="ECO:0007669"/>
    <property type="project" value="InterPro"/>
</dbReference>
<sequence>SLITFDQEYQSENESLAYIVENDVIQSCLLERLKQFNIEPRLNSRVKSFENEENSIRIKLQDEKINLRTGLLIAADGYQSSIREMARIPTMQWNYDQFGIVA</sequence>
<dbReference type="SUPFAM" id="SSF51905">
    <property type="entry name" value="FAD/NAD(P)-binding domain"/>
    <property type="match status" value="1"/>
</dbReference>
<dbReference type="PANTHER" id="PTHR43876">
    <property type="entry name" value="UBIQUINONE BIOSYNTHESIS MONOOXYGENASE COQ6, MITOCHONDRIAL"/>
    <property type="match status" value="1"/>
</dbReference>
<feature type="domain" description="FAD-binding" evidence="1">
    <location>
        <begin position="21"/>
        <end position="89"/>
    </location>
</feature>
<name>A0A8S3GE21_9BILA</name>
<gene>
    <name evidence="2" type="ORF">BYL167_LOCUS74263</name>
</gene>
<proteinExistence type="predicted"/>
<dbReference type="AlphaFoldDB" id="A0A8S3GE21"/>
<dbReference type="InterPro" id="IPR002938">
    <property type="entry name" value="FAD-bd"/>
</dbReference>